<gene>
    <name evidence="1" type="ORF">WJX75_009270</name>
</gene>
<dbReference type="EMBL" id="JALJOT010000019">
    <property type="protein sequence ID" value="KAK9901132.1"/>
    <property type="molecule type" value="Genomic_DNA"/>
</dbReference>
<reference evidence="1 2" key="1">
    <citation type="journal article" date="2024" name="Nat. Commun.">
        <title>Phylogenomics reveals the evolutionary origins of lichenization in chlorophyte algae.</title>
        <authorList>
            <person name="Puginier C."/>
            <person name="Libourel C."/>
            <person name="Otte J."/>
            <person name="Skaloud P."/>
            <person name="Haon M."/>
            <person name="Grisel S."/>
            <person name="Petersen M."/>
            <person name="Berrin J.G."/>
            <person name="Delaux P.M."/>
            <person name="Dal Grande F."/>
            <person name="Keller J."/>
        </authorList>
    </citation>
    <scope>NUCLEOTIDE SEQUENCE [LARGE SCALE GENOMIC DNA]</scope>
    <source>
        <strain evidence="1 2">SAG 216-7</strain>
    </source>
</reference>
<evidence type="ECO:0008006" key="3">
    <source>
        <dbReference type="Google" id="ProtNLM"/>
    </source>
</evidence>
<accession>A0ABR2YAU4</accession>
<dbReference type="InterPro" id="IPR016126">
    <property type="entry name" value="Secretoglobin"/>
</dbReference>
<proteinExistence type="predicted"/>
<organism evidence="1 2">
    <name type="scientific">Coccomyxa subellipsoidea</name>
    <dbReference type="NCBI Taxonomy" id="248742"/>
    <lineage>
        <taxon>Eukaryota</taxon>
        <taxon>Viridiplantae</taxon>
        <taxon>Chlorophyta</taxon>
        <taxon>core chlorophytes</taxon>
        <taxon>Trebouxiophyceae</taxon>
        <taxon>Trebouxiophyceae incertae sedis</taxon>
        <taxon>Coccomyxaceae</taxon>
        <taxon>Coccomyxa</taxon>
    </lineage>
</organism>
<protein>
    <recommendedName>
        <fullName evidence="3">Secreted protein</fullName>
    </recommendedName>
</protein>
<comment type="caution">
    <text evidence="1">The sequence shown here is derived from an EMBL/GenBank/DDBJ whole genome shotgun (WGS) entry which is preliminary data.</text>
</comment>
<name>A0ABR2YAU4_9CHLO</name>
<sequence length="117" mass="13076">MQFKPCVARQLTRALRRTAATLLAILVYAEHCLIGAAVLDHDSYERTLQNILGLKMLERIHVLERVLAVELQSGYGAPKGSRGLGTVNQEARGDSERCHFGSRTRYSLSSRHKRKAS</sequence>
<evidence type="ECO:0000313" key="2">
    <source>
        <dbReference type="Proteomes" id="UP001491310"/>
    </source>
</evidence>
<keyword evidence="2" id="KW-1185">Reference proteome</keyword>
<dbReference type="PROSITE" id="PS51311">
    <property type="entry name" value="SCGB"/>
    <property type="match status" value="1"/>
</dbReference>
<dbReference type="Proteomes" id="UP001491310">
    <property type="component" value="Unassembled WGS sequence"/>
</dbReference>
<evidence type="ECO:0000313" key="1">
    <source>
        <dbReference type="EMBL" id="KAK9901132.1"/>
    </source>
</evidence>